<feature type="region of interest" description="Disordered" evidence="1">
    <location>
        <begin position="28"/>
        <end position="76"/>
    </location>
</feature>
<keyword evidence="2" id="KW-0472">Membrane</keyword>
<feature type="transmembrane region" description="Helical" evidence="2">
    <location>
        <begin position="379"/>
        <end position="397"/>
    </location>
</feature>
<feature type="compositionally biased region" description="Basic residues" evidence="1">
    <location>
        <begin position="275"/>
        <end position="284"/>
    </location>
</feature>
<gene>
    <name evidence="4" type="ORF">PAUS00366_LOCUS8359</name>
    <name evidence="5" type="ORF">PAUS00366_LOCUS8360</name>
    <name evidence="6" type="ORF">PAUS00366_LOCUS8361</name>
    <name evidence="7" type="ORF">PAUS00366_LOCUS8362</name>
</gene>
<dbReference type="EMBL" id="HBIX01011092">
    <property type="protein sequence ID" value="CAE0715609.1"/>
    <property type="molecule type" value="Transcribed_RNA"/>
</dbReference>
<evidence type="ECO:0000313" key="5">
    <source>
        <dbReference type="EMBL" id="CAE0715608.1"/>
    </source>
</evidence>
<feature type="compositionally biased region" description="Low complexity" evidence="1">
    <location>
        <begin position="155"/>
        <end position="165"/>
    </location>
</feature>
<proteinExistence type="predicted"/>
<dbReference type="InterPro" id="IPR001849">
    <property type="entry name" value="PH_domain"/>
</dbReference>
<feature type="domain" description="PH" evidence="3">
    <location>
        <begin position="78"/>
        <end position="248"/>
    </location>
</feature>
<dbReference type="Gene3D" id="2.30.29.30">
    <property type="entry name" value="Pleckstrin-homology domain (PH domain)/Phosphotyrosine-binding domain (PTB)"/>
    <property type="match status" value="1"/>
</dbReference>
<feature type="region of interest" description="Disordered" evidence="1">
    <location>
        <begin position="123"/>
        <end position="175"/>
    </location>
</feature>
<feature type="region of interest" description="Disordered" evidence="1">
    <location>
        <begin position="254"/>
        <end position="299"/>
    </location>
</feature>
<reference evidence="7" key="1">
    <citation type="submission" date="2021-01" db="EMBL/GenBank/DDBJ databases">
        <authorList>
            <person name="Corre E."/>
            <person name="Pelletier E."/>
            <person name="Niang G."/>
            <person name="Scheremetjew M."/>
            <person name="Finn R."/>
            <person name="Kale V."/>
            <person name="Holt S."/>
            <person name="Cochrane G."/>
            <person name="Meng A."/>
            <person name="Brown T."/>
            <person name="Cohen L."/>
        </authorList>
    </citation>
    <scope>NUCLEOTIDE SEQUENCE</scope>
    <source>
        <strain evidence="7">10249 10 AB</strain>
    </source>
</reference>
<organism evidence="7">
    <name type="scientific">Pseudo-nitzschia australis</name>
    <dbReference type="NCBI Taxonomy" id="44445"/>
    <lineage>
        <taxon>Eukaryota</taxon>
        <taxon>Sar</taxon>
        <taxon>Stramenopiles</taxon>
        <taxon>Ochrophyta</taxon>
        <taxon>Bacillariophyta</taxon>
        <taxon>Bacillariophyceae</taxon>
        <taxon>Bacillariophycidae</taxon>
        <taxon>Bacillariales</taxon>
        <taxon>Bacillariaceae</taxon>
        <taxon>Pseudo-nitzschia</taxon>
    </lineage>
</organism>
<dbReference type="AlphaFoldDB" id="A0A6U9Y7W9"/>
<dbReference type="EMBL" id="HBIX01011091">
    <property type="protein sequence ID" value="CAE0715608.1"/>
    <property type="molecule type" value="Transcribed_RNA"/>
</dbReference>
<dbReference type="SMART" id="SM00233">
    <property type="entry name" value="PH"/>
    <property type="match status" value="1"/>
</dbReference>
<evidence type="ECO:0000256" key="1">
    <source>
        <dbReference type="SAM" id="MobiDB-lite"/>
    </source>
</evidence>
<evidence type="ECO:0000313" key="4">
    <source>
        <dbReference type="EMBL" id="CAE0715607.1"/>
    </source>
</evidence>
<feature type="compositionally biased region" description="Polar residues" evidence="1">
    <location>
        <begin position="254"/>
        <end position="263"/>
    </location>
</feature>
<feature type="compositionally biased region" description="Polar residues" evidence="1">
    <location>
        <begin position="326"/>
        <end position="341"/>
    </location>
</feature>
<dbReference type="EMBL" id="HBIX01011090">
    <property type="protein sequence ID" value="CAE0715607.1"/>
    <property type="molecule type" value="Transcribed_RNA"/>
</dbReference>
<evidence type="ECO:0000256" key="2">
    <source>
        <dbReference type="SAM" id="Phobius"/>
    </source>
</evidence>
<accession>A0A6U9Y7W9</accession>
<sequence length="620" mass="68643">MQPNTNSDCPHSVLEYLSFDADITRADEMMTMTPPRPSRKGRSYNNTNSSNNPNNGNIIKSNSSSSSGSVGSSSSRSMFNMQGVLWKRRDIFRNRWRPRWFVLHPDQRVLTYYLLANQEAGVGPQQVISGGGSSSTSSPRRRGTVRTTNASSSATTDIDTNINNNNRRRTLSESSTISANTIDCDVVPRGTIYLLGSTVEANEALTRPQENLYAVTITDHEAGSHCHLATSDPESREEWIRRIRRVCQDEVAEQLQQQHQTGSVRPLHKNSSTRSTRRSKRKGKTPVPPKPSIRNSEERKMIAAATARRNEILVVEEDSSEKNRSQQESSLQNGHSSSDGNGLNSAISSFREKEILILIAPLILYKVLVMISWFRLAALSFVVAAAVVSRWALIYNLSRVVRFLTDDNTSGSNRATMPIGHGSVCCRFTAQPRTPQNEKLSIVSHILVQSLAKAIHRQPFLASKKHPLLPRIYSTDVVLLDLTTKNNNNNASCVWVSKADEKSLSAIGDCFAVADEQQQQQSTNRFLQQIVGTPCRIVMTSDVKNEVGSDGSAQQQQIHLDLNLTECPVTVLISVAEPFEAETTKTKILGVSVNIPSTDVDGCRKFAEDFQQILRSSGIS</sequence>
<dbReference type="InterPro" id="IPR011993">
    <property type="entry name" value="PH-like_dom_sf"/>
</dbReference>
<evidence type="ECO:0000259" key="3">
    <source>
        <dbReference type="PROSITE" id="PS50003"/>
    </source>
</evidence>
<evidence type="ECO:0000313" key="6">
    <source>
        <dbReference type="EMBL" id="CAE0715609.1"/>
    </source>
</evidence>
<keyword evidence="2" id="KW-1133">Transmembrane helix</keyword>
<feature type="compositionally biased region" description="Low complexity" evidence="1">
    <location>
        <begin position="43"/>
        <end position="76"/>
    </location>
</feature>
<dbReference type="SUPFAM" id="SSF50729">
    <property type="entry name" value="PH domain-like"/>
    <property type="match status" value="1"/>
</dbReference>
<feature type="region of interest" description="Disordered" evidence="1">
    <location>
        <begin position="315"/>
        <end position="341"/>
    </location>
</feature>
<evidence type="ECO:0000313" key="7">
    <source>
        <dbReference type="EMBL" id="CAE0715610.1"/>
    </source>
</evidence>
<protein>
    <recommendedName>
        <fullName evidence="3">PH domain-containing protein</fullName>
    </recommendedName>
</protein>
<dbReference type="EMBL" id="HBIX01011093">
    <property type="protein sequence ID" value="CAE0715610.1"/>
    <property type="molecule type" value="Transcribed_RNA"/>
</dbReference>
<keyword evidence="2" id="KW-0812">Transmembrane</keyword>
<dbReference type="PROSITE" id="PS50003">
    <property type="entry name" value="PH_DOMAIN"/>
    <property type="match status" value="1"/>
</dbReference>
<name>A0A6U9Y7W9_9STRA</name>
<dbReference type="Pfam" id="PF00169">
    <property type="entry name" value="PH"/>
    <property type="match status" value="1"/>
</dbReference>